<sequence length="860" mass="97424">MSPRDLEPAPTPNLSWTKLMQHSRNSRNEIRAALHQNFTKWSLVATEHGCKMFALGTPANSSSQTLLAVDIPLAQLDQIAGESGPNMKPATLCLQPVFKNDPFRNSMPSLEFSLMCERQRSSVVHGVTDYSVQSGNILMIGGEQIFKYSPSRELLCPINLNLNDQQDDERMEEEHPIDVSPPKSGYISDAKICPVDSRYVAYVLNKQVHIEKDGTIIYATKYEANVSNGVPSYICLEELERFEGIWWSAKEKRLLYERVDESMVAEAQFCMNGNKPEPAMKYPRVYDVPLKRDLHQILPSMEYITRAGFFSDGKTIYVQMMSRQQHECALILVPEWDFDLPPMVVFGKNVKCSNSIDYDFGTWCAQSSAAFDMPTSPLPPPTRLKPGALRTTVPIHKINSEHWINVHNATVPLPIENDNEPIYQFIYCRETRFGSCLTHLSVTLNQHGSPCNVVESELMKRNHSICKSIQAKIDEKRKLVYFVANESHPIEWNVCVSSYAANHLAYPMTKRLTEADMSFRFERANSNLAVEFDIGFVCWMTSQKVPPVCRFYRFRHTDVLPDAVFAAQVTVPGFAMVPELNVDFPEIVEYTSPKTGFTHFGMIMKPSNFDATKKYPVLQYVYGGPGIQVIHNDFCSWLPFIKFTRLGYIVVVLDNRGSANRGIEFEAQISRKLGYAEVDDQIEGLHILAEHSGGIMDLSRVVVQGWSYGGFMSLLLLAGNGHIYRGAIAGGAVTDWRLYDTAYTERYLGYPVYSEIYYKSSVLRLADSLPDEPNRLLLIHGLMDENVHFSHLCALVDTCIRKGKPYDLLVFPNERHGIRNADAAAYLDAKMMYFMQKALNEPIERPITTNTTTTATIPNW</sequence>
<dbReference type="PANTHER" id="PTHR11731:SF193">
    <property type="entry name" value="DIPEPTIDYL PEPTIDASE 9"/>
    <property type="match status" value="1"/>
</dbReference>
<feature type="domain" description="Dipeptidylpeptidase IV N-terminal" evidence="2">
    <location>
        <begin position="180"/>
        <end position="509"/>
    </location>
</feature>
<dbReference type="InterPro" id="IPR001375">
    <property type="entry name" value="Peptidase_S9_cat"/>
</dbReference>
<protein>
    <submittedName>
        <fullName evidence="3">Uncharacterized protein</fullName>
    </submittedName>
</protein>
<reference evidence="3 4" key="1">
    <citation type="submission" date="2020-04" db="EMBL/GenBank/DDBJ databases">
        <authorList>
            <person name="Laetsch R D."/>
            <person name="Stevens L."/>
            <person name="Kumar S."/>
            <person name="Blaxter L. M."/>
        </authorList>
    </citation>
    <scope>NUCLEOTIDE SEQUENCE [LARGE SCALE GENOMIC DNA]</scope>
</reference>
<dbReference type="GO" id="GO:0008236">
    <property type="term" value="F:serine-type peptidase activity"/>
    <property type="evidence" value="ECO:0007669"/>
    <property type="project" value="InterPro"/>
</dbReference>
<comment type="caution">
    <text evidence="3">The sequence shown here is derived from an EMBL/GenBank/DDBJ whole genome shotgun (WGS) entry which is preliminary data.</text>
</comment>
<keyword evidence="4" id="KW-1185">Reference proteome</keyword>
<evidence type="ECO:0000259" key="2">
    <source>
        <dbReference type="Pfam" id="PF00930"/>
    </source>
</evidence>
<dbReference type="SUPFAM" id="SSF53474">
    <property type="entry name" value="alpha/beta-Hydrolases"/>
    <property type="match status" value="1"/>
</dbReference>
<dbReference type="AlphaFoldDB" id="A0A8S1FDN1"/>
<dbReference type="Pfam" id="PF00930">
    <property type="entry name" value="DPPIV_N"/>
    <property type="match status" value="1"/>
</dbReference>
<proteinExistence type="predicted"/>
<dbReference type="InterPro" id="IPR050278">
    <property type="entry name" value="Serine_Prot_S9B/DPPIV"/>
</dbReference>
<dbReference type="Proteomes" id="UP000494206">
    <property type="component" value="Unassembled WGS sequence"/>
</dbReference>
<organism evidence="3 4">
    <name type="scientific">Caenorhabditis bovis</name>
    <dbReference type="NCBI Taxonomy" id="2654633"/>
    <lineage>
        <taxon>Eukaryota</taxon>
        <taxon>Metazoa</taxon>
        <taxon>Ecdysozoa</taxon>
        <taxon>Nematoda</taxon>
        <taxon>Chromadorea</taxon>
        <taxon>Rhabditida</taxon>
        <taxon>Rhabditina</taxon>
        <taxon>Rhabditomorpha</taxon>
        <taxon>Rhabditoidea</taxon>
        <taxon>Rhabditidae</taxon>
        <taxon>Peloderinae</taxon>
        <taxon>Caenorhabditis</taxon>
    </lineage>
</organism>
<dbReference type="GO" id="GO:0008239">
    <property type="term" value="F:dipeptidyl-peptidase activity"/>
    <property type="evidence" value="ECO:0007669"/>
    <property type="project" value="TreeGrafter"/>
</dbReference>
<gene>
    <name evidence="3" type="ORF">CBOVIS_LOCUS12165</name>
</gene>
<dbReference type="Pfam" id="PF00326">
    <property type="entry name" value="Peptidase_S9"/>
    <property type="match status" value="1"/>
</dbReference>
<dbReference type="GO" id="GO:0006508">
    <property type="term" value="P:proteolysis"/>
    <property type="evidence" value="ECO:0007669"/>
    <property type="project" value="InterPro"/>
</dbReference>
<dbReference type="EMBL" id="CADEPM010000011">
    <property type="protein sequence ID" value="CAB3410677.1"/>
    <property type="molecule type" value="Genomic_DNA"/>
</dbReference>
<dbReference type="InterPro" id="IPR029058">
    <property type="entry name" value="AB_hydrolase_fold"/>
</dbReference>
<dbReference type="PANTHER" id="PTHR11731">
    <property type="entry name" value="PROTEASE FAMILY S9B,C DIPEPTIDYL-PEPTIDASE IV-RELATED"/>
    <property type="match status" value="1"/>
</dbReference>
<dbReference type="SUPFAM" id="SSF82171">
    <property type="entry name" value="DPP6 N-terminal domain-like"/>
    <property type="match status" value="1"/>
</dbReference>
<dbReference type="Gene3D" id="2.140.10.30">
    <property type="entry name" value="Dipeptidylpeptidase IV, N-terminal domain"/>
    <property type="match status" value="1"/>
</dbReference>
<evidence type="ECO:0000313" key="3">
    <source>
        <dbReference type="EMBL" id="CAB3410677.1"/>
    </source>
</evidence>
<evidence type="ECO:0000259" key="1">
    <source>
        <dbReference type="Pfam" id="PF00326"/>
    </source>
</evidence>
<dbReference type="Gene3D" id="3.40.50.1820">
    <property type="entry name" value="alpha/beta hydrolase"/>
    <property type="match status" value="1"/>
</dbReference>
<feature type="domain" description="Peptidase S9 prolyl oligopeptidase catalytic" evidence="1">
    <location>
        <begin position="643"/>
        <end position="840"/>
    </location>
</feature>
<name>A0A8S1FDN1_9PELO</name>
<dbReference type="InterPro" id="IPR002469">
    <property type="entry name" value="Peptidase_S9B_N"/>
</dbReference>
<evidence type="ECO:0000313" key="4">
    <source>
        <dbReference type="Proteomes" id="UP000494206"/>
    </source>
</evidence>
<accession>A0A8S1FDN1</accession>
<dbReference type="OrthoDB" id="16520at2759"/>